<name>A0AAN8XIF3_HALRR</name>
<protein>
    <submittedName>
        <fullName evidence="8">Uncharacterized protein</fullName>
    </submittedName>
</protein>
<gene>
    <name evidence="8" type="ORF">SK128_021129</name>
</gene>
<dbReference type="EMBL" id="JAXCGZ010007549">
    <property type="protein sequence ID" value="KAK7079325.1"/>
    <property type="molecule type" value="Genomic_DNA"/>
</dbReference>
<evidence type="ECO:0000256" key="4">
    <source>
        <dbReference type="PROSITE-ProRule" id="PRU00175"/>
    </source>
</evidence>
<dbReference type="PROSITE" id="PS50072">
    <property type="entry name" value="CSA_PPIASE_2"/>
    <property type="match status" value="1"/>
</dbReference>
<keyword evidence="2 4" id="KW-0863">Zinc-finger</keyword>
<sequence>MATAAAPASSSGLNPFSNPEAALICAVCLSDFDAGHRRPLILPRCGHTFCRICMKDLAARGDIVCPSCRTKYPSELEVDDLPINFNIQCLASSTSTGAPLPVTRSKSQPQGEDDGSKCVEHRIRLVFWCTSCEVPACGECLYESHPPPAHHICRIHEVVMKIKEKAEVMTSESAKDVVKRMGESLLRSLRDVSDLQEAAHLLHEVTRLGRSAQGANDLPSITSVFESAKSVRQRVASLDYSTLDAGSLSPRSETIIATRPAVLALSENGCLAKVMVEKMGIHIYSLQSASTAYSVAVKLGILTACVKKEAPMTFLDIKAGERKLGRVYITLHGAMRRSQQFMALCLGTLGHTYRGTKFDGISEKGQPGEYIRGGDYNVRGGMGGEAIMDGLEWGGSWSKPKEAGHVCGVGGEADRRFGSLFAICLRDNPDDTFKSPFGKVTQGMDVIEIATRHNPFNAVHVSDCGVVIPMDPERKK</sequence>
<dbReference type="SUPFAM" id="SSF57845">
    <property type="entry name" value="B-box zinc-binding domain"/>
    <property type="match status" value="1"/>
</dbReference>
<evidence type="ECO:0000256" key="5">
    <source>
        <dbReference type="SAM" id="MobiDB-lite"/>
    </source>
</evidence>
<dbReference type="Proteomes" id="UP001381693">
    <property type="component" value="Unassembled WGS sequence"/>
</dbReference>
<evidence type="ECO:0000259" key="6">
    <source>
        <dbReference type="PROSITE" id="PS50072"/>
    </source>
</evidence>
<dbReference type="AlphaFoldDB" id="A0AAN8XIF3"/>
<evidence type="ECO:0000256" key="3">
    <source>
        <dbReference type="ARBA" id="ARBA00022833"/>
    </source>
</evidence>
<evidence type="ECO:0000313" key="9">
    <source>
        <dbReference type="Proteomes" id="UP001381693"/>
    </source>
</evidence>
<dbReference type="PROSITE" id="PS00518">
    <property type="entry name" value="ZF_RING_1"/>
    <property type="match status" value="1"/>
</dbReference>
<dbReference type="InterPro" id="IPR017907">
    <property type="entry name" value="Znf_RING_CS"/>
</dbReference>
<dbReference type="InterPro" id="IPR029000">
    <property type="entry name" value="Cyclophilin-like_dom_sf"/>
</dbReference>
<dbReference type="Gene3D" id="3.30.160.60">
    <property type="entry name" value="Classic Zinc Finger"/>
    <property type="match status" value="1"/>
</dbReference>
<feature type="domain" description="PPIase cyclophilin-type" evidence="6">
    <location>
        <begin position="314"/>
        <end position="448"/>
    </location>
</feature>
<dbReference type="InterPro" id="IPR013083">
    <property type="entry name" value="Znf_RING/FYVE/PHD"/>
</dbReference>
<dbReference type="InterPro" id="IPR027370">
    <property type="entry name" value="Znf-RING_euk"/>
</dbReference>
<dbReference type="SMART" id="SM00184">
    <property type="entry name" value="RING"/>
    <property type="match status" value="1"/>
</dbReference>
<organism evidence="8 9">
    <name type="scientific">Halocaridina rubra</name>
    <name type="common">Hawaiian red shrimp</name>
    <dbReference type="NCBI Taxonomy" id="373956"/>
    <lineage>
        <taxon>Eukaryota</taxon>
        <taxon>Metazoa</taxon>
        <taxon>Ecdysozoa</taxon>
        <taxon>Arthropoda</taxon>
        <taxon>Crustacea</taxon>
        <taxon>Multicrustacea</taxon>
        <taxon>Malacostraca</taxon>
        <taxon>Eumalacostraca</taxon>
        <taxon>Eucarida</taxon>
        <taxon>Decapoda</taxon>
        <taxon>Pleocyemata</taxon>
        <taxon>Caridea</taxon>
        <taxon>Atyoidea</taxon>
        <taxon>Atyidae</taxon>
        <taxon>Halocaridina</taxon>
    </lineage>
</organism>
<dbReference type="InterPro" id="IPR002130">
    <property type="entry name" value="Cyclophilin-type_PPIase_dom"/>
</dbReference>
<dbReference type="Gene3D" id="2.40.100.10">
    <property type="entry name" value="Cyclophilin-like"/>
    <property type="match status" value="1"/>
</dbReference>
<feature type="domain" description="RING-type" evidence="7">
    <location>
        <begin position="25"/>
        <end position="69"/>
    </location>
</feature>
<dbReference type="PANTHER" id="PTHR25462">
    <property type="entry name" value="BONUS, ISOFORM C-RELATED"/>
    <property type="match status" value="1"/>
</dbReference>
<accession>A0AAN8XIF3</accession>
<dbReference type="InterPro" id="IPR047153">
    <property type="entry name" value="TRIM45/56/19-like"/>
</dbReference>
<evidence type="ECO:0000259" key="7">
    <source>
        <dbReference type="PROSITE" id="PS50089"/>
    </source>
</evidence>
<evidence type="ECO:0000256" key="2">
    <source>
        <dbReference type="ARBA" id="ARBA00022771"/>
    </source>
</evidence>
<dbReference type="GO" id="GO:0008270">
    <property type="term" value="F:zinc ion binding"/>
    <property type="evidence" value="ECO:0007669"/>
    <property type="project" value="UniProtKB-KW"/>
</dbReference>
<feature type="region of interest" description="Disordered" evidence="5">
    <location>
        <begin position="96"/>
        <end position="115"/>
    </location>
</feature>
<keyword evidence="9" id="KW-1185">Reference proteome</keyword>
<keyword evidence="1" id="KW-0479">Metal-binding</keyword>
<reference evidence="8 9" key="1">
    <citation type="submission" date="2023-11" db="EMBL/GenBank/DDBJ databases">
        <title>Halocaridina rubra genome assembly.</title>
        <authorList>
            <person name="Smith C."/>
        </authorList>
    </citation>
    <scope>NUCLEOTIDE SEQUENCE [LARGE SCALE GENOMIC DNA]</scope>
    <source>
        <strain evidence="8">EP-1</strain>
        <tissue evidence="8">Whole</tissue>
    </source>
</reference>
<keyword evidence="3" id="KW-0862">Zinc</keyword>
<dbReference type="SUPFAM" id="SSF50891">
    <property type="entry name" value="Cyclophilin-like"/>
    <property type="match status" value="1"/>
</dbReference>
<evidence type="ECO:0000313" key="8">
    <source>
        <dbReference type="EMBL" id="KAK7079325.1"/>
    </source>
</evidence>
<evidence type="ECO:0000256" key="1">
    <source>
        <dbReference type="ARBA" id="ARBA00022723"/>
    </source>
</evidence>
<comment type="caution">
    <text evidence="8">The sequence shown here is derived from an EMBL/GenBank/DDBJ whole genome shotgun (WGS) entry which is preliminary data.</text>
</comment>
<dbReference type="SUPFAM" id="SSF57850">
    <property type="entry name" value="RING/U-box"/>
    <property type="match status" value="1"/>
</dbReference>
<dbReference type="InterPro" id="IPR001841">
    <property type="entry name" value="Znf_RING"/>
</dbReference>
<dbReference type="PROSITE" id="PS50089">
    <property type="entry name" value="ZF_RING_2"/>
    <property type="match status" value="1"/>
</dbReference>
<dbReference type="GO" id="GO:0003755">
    <property type="term" value="F:peptidyl-prolyl cis-trans isomerase activity"/>
    <property type="evidence" value="ECO:0007669"/>
    <property type="project" value="InterPro"/>
</dbReference>
<proteinExistence type="predicted"/>
<dbReference type="Gene3D" id="3.30.40.10">
    <property type="entry name" value="Zinc/RING finger domain, C3HC4 (zinc finger)"/>
    <property type="match status" value="1"/>
</dbReference>
<dbReference type="PANTHER" id="PTHR25462:SF296">
    <property type="entry name" value="MEIOTIC P26, ISOFORM F"/>
    <property type="match status" value="1"/>
</dbReference>
<dbReference type="Pfam" id="PF13445">
    <property type="entry name" value="zf-RING_UBOX"/>
    <property type="match status" value="1"/>
</dbReference>